<dbReference type="PANTHER" id="PTHR32089">
    <property type="entry name" value="METHYL-ACCEPTING CHEMOTAXIS PROTEIN MCPB"/>
    <property type="match status" value="1"/>
</dbReference>
<dbReference type="SUPFAM" id="SSF58104">
    <property type="entry name" value="Methyl-accepting chemotaxis protein (MCP) signaling domain"/>
    <property type="match status" value="1"/>
</dbReference>
<dbReference type="GO" id="GO:0020037">
    <property type="term" value="F:heme binding"/>
    <property type="evidence" value="ECO:0007669"/>
    <property type="project" value="InterPro"/>
</dbReference>
<dbReference type="AlphaFoldDB" id="A0A5S5BY66"/>
<comment type="caution">
    <text evidence="4">The sequence shown here is derived from an EMBL/GenBank/DDBJ whole genome shotgun (WGS) entry which is preliminary data.</text>
</comment>
<dbReference type="GO" id="GO:0016020">
    <property type="term" value="C:membrane"/>
    <property type="evidence" value="ECO:0007669"/>
    <property type="project" value="InterPro"/>
</dbReference>
<dbReference type="PANTHER" id="PTHR32089:SF112">
    <property type="entry name" value="LYSOZYME-LIKE PROTEIN-RELATED"/>
    <property type="match status" value="1"/>
</dbReference>
<accession>A0A5S5BY66</accession>
<evidence type="ECO:0000313" key="4">
    <source>
        <dbReference type="EMBL" id="TYP71246.1"/>
    </source>
</evidence>
<evidence type="ECO:0000256" key="2">
    <source>
        <dbReference type="PROSITE-ProRule" id="PRU00284"/>
    </source>
</evidence>
<evidence type="ECO:0000256" key="1">
    <source>
        <dbReference type="ARBA" id="ARBA00023224"/>
    </source>
</evidence>
<dbReference type="SMART" id="SM00283">
    <property type="entry name" value="MA"/>
    <property type="match status" value="1"/>
</dbReference>
<dbReference type="InterPro" id="IPR039379">
    <property type="entry name" value="Protoglobin_sensor_dom"/>
</dbReference>
<gene>
    <name evidence="4" type="ORF">BCM02_110196</name>
</gene>
<dbReference type="Proteomes" id="UP000323257">
    <property type="component" value="Unassembled WGS sequence"/>
</dbReference>
<keyword evidence="1 2" id="KW-0807">Transducer</keyword>
<dbReference type="SUPFAM" id="SSF46458">
    <property type="entry name" value="Globin-like"/>
    <property type="match status" value="1"/>
</dbReference>
<evidence type="ECO:0000313" key="5">
    <source>
        <dbReference type="Proteomes" id="UP000323257"/>
    </source>
</evidence>
<protein>
    <submittedName>
        <fullName evidence="4">Heme-based aerotactic transducer</fullName>
    </submittedName>
</protein>
<dbReference type="OrthoDB" id="266313at2"/>
<dbReference type="InterPro" id="IPR012292">
    <property type="entry name" value="Globin/Proto"/>
</dbReference>
<dbReference type="CDD" id="cd01068">
    <property type="entry name" value="globin_sensor"/>
    <property type="match status" value="1"/>
</dbReference>
<dbReference type="GO" id="GO:0007165">
    <property type="term" value="P:signal transduction"/>
    <property type="evidence" value="ECO:0007669"/>
    <property type="project" value="UniProtKB-KW"/>
</dbReference>
<proteinExistence type="predicted"/>
<dbReference type="Pfam" id="PF11563">
    <property type="entry name" value="Protoglobin"/>
    <property type="match status" value="1"/>
</dbReference>
<dbReference type="GO" id="GO:0019825">
    <property type="term" value="F:oxygen binding"/>
    <property type="evidence" value="ECO:0007669"/>
    <property type="project" value="InterPro"/>
</dbReference>
<dbReference type="InterPro" id="IPR009050">
    <property type="entry name" value="Globin-like_sf"/>
</dbReference>
<dbReference type="PROSITE" id="PS50111">
    <property type="entry name" value="CHEMOTAXIS_TRANSDUC_2"/>
    <property type="match status" value="1"/>
</dbReference>
<dbReference type="Pfam" id="PF00015">
    <property type="entry name" value="MCPsignal"/>
    <property type="match status" value="1"/>
</dbReference>
<dbReference type="InterPro" id="IPR044398">
    <property type="entry name" value="Globin-sensor_dom"/>
</dbReference>
<keyword evidence="5" id="KW-1185">Reference proteome</keyword>
<dbReference type="EMBL" id="VNHS01000010">
    <property type="protein sequence ID" value="TYP71246.1"/>
    <property type="molecule type" value="Genomic_DNA"/>
</dbReference>
<feature type="domain" description="Methyl-accepting transducer" evidence="3">
    <location>
        <begin position="165"/>
        <end position="334"/>
    </location>
</feature>
<name>A0A5S5BY66_9BACL</name>
<dbReference type="InterPro" id="IPR004089">
    <property type="entry name" value="MCPsignal_dom"/>
</dbReference>
<sequence length="334" mass="37692">MINVTAERRRQLDFTGITEEDIQLLGSQKELFAKVVKEVVDRFYDRIGRESELNAIIKRFSTIDRLKETMRIYWMSITEGKIDEAFIENRVRIGLVHSKIGLTTDWYLGAYAIYMDIAIQVLQRTVPDNWQRIYHSLTKVFSFDSQLVLEAYQRTEQERVQKMADERAESLRLITKAVQDLAGMIVELDDNARVIADSAVSTAESQEQAGQTLGQLMKDVESIGEVGLLIKGVAEQTHLLGLNAAIEAARAGEHGRGFDIVAGEIRKAAASSQQAMEAITTRLRDIEKKVVLVRKDSEQTSVQAREQAARSEELASFVAMIEQVTEDLKALNKR</sequence>
<evidence type="ECO:0000259" key="3">
    <source>
        <dbReference type="PROSITE" id="PS50111"/>
    </source>
</evidence>
<reference evidence="4 5" key="1">
    <citation type="submission" date="2019-07" db="EMBL/GenBank/DDBJ databases">
        <title>Genomic Encyclopedia of Type Strains, Phase III (KMG-III): the genomes of soil and plant-associated and newly described type strains.</title>
        <authorList>
            <person name="Whitman W."/>
        </authorList>
    </citation>
    <scope>NUCLEOTIDE SEQUENCE [LARGE SCALE GENOMIC DNA]</scope>
    <source>
        <strain evidence="4 5">BL24</strain>
    </source>
</reference>
<dbReference type="RefSeq" id="WP_148931905.1">
    <property type="nucleotide sequence ID" value="NZ_VNHS01000010.1"/>
</dbReference>
<organism evidence="4 5">
    <name type="scientific">Paenibacillus methanolicus</name>
    <dbReference type="NCBI Taxonomy" id="582686"/>
    <lineage>
        <taxon>Bacteria</taxon>
        <taxon>Bacillati</taxon>
        <taxon>Bacillota</taxon>
        <taxon>Bacilli</taxon>
        <taxon>Bacillales</taxon>
        <taxon>Paenibacillaceae</taxon>
        <taxon>Paenibacillus</taxon>
    </lineage>
</organism>
<dbReference type="Gene3D" id="1.10.287.950">
    <property type="entry name" value="Methyl-accepting chemotaxis protein"/>
    <property type="match status" value="1"/>
</dbReference>
<dbReference type="Gene3D" id="1.10.490.10">
    <property type="entry name" value="Globins"/>
    <property type="match status" value="1"/>
</dbReference>